<dbReference type="RefSeq" id="WP_072749757.1">
    <property type="nucleotide sequence ID" value="NZ_FOAW01000005.1"/>
</dbReference>
<reference evidence="3" key="1">
    <citation type="submission" date="2016-10" db="EMBL/GenBank/DDBJ databases">
        <authorList>
            <person name="Varghese N."/>
            <person name="Submissions S."/>
        </authorList>
    </citation>
    <scope>NUCLEOTIDE SEQUENCE [LARGE SCALE GENOMIC DNA]</scope>
    <source>
        <strain evidence="3">DSM 44675</strain>
    </source>
</reference>
<dbReference type="Pfam" id="PF01774">
    <property type="entry name" value="UreD"/>
    <property type="match status" value="1"/>
</dbReference>
<dbReference type="Proteomes" id="UP000198677">
    <property type="component" value="Unassembled WGS sequence"/>
</dbReference>
<evidence type="ECO:0000313" key="3">
    <source>
        <dbReference type="Proteomes" id="UP000198677"/>
    </source>
</evidence>
<organism evidence="2 3">
    <name type="scientific">Rhodococcus maanshanensis</name>
    <dbReference type="NCBI Taxonomy" id="183556"/>
    <lineage>
        <taxon>Bacteria</taxon>
        <taxon>Bacillati</taxon>
        <taxon>Actinomycetota</taxon>
        <taxon>Actinomycetes</taxon>
        <taxon>Mycobacteriales</taxon>
        <taxon>Nocardiaceae</taxon>
        <taxon>Rhodococcus</taxon>
    </lineage>
</organism>
<sequence>MHTALTIVAERGRTPRIRASGGLAARITGPDTVHLISAAATPLGGDHLEIVLRVGPGASLTVRTVAAALALPGADELVSTARWDVRVDRDAELLLDPEPMVVAADAEHRTDTHLELTSTSRVTVRERAQIGRTGEQGGRWSGALHADLDGLPLLRHRLELGAGTVGHDLLDAPMAVQSELVFPDARPAVVERQGAGGSWVRMPLAAGGSLGTRLGRALATVNP</sequence>
<name>A0A1H7LXW8_9NOCA</name>
<dbReference type="GO" id="GO:0016151">
    <property type="term" value="F:nickel cation binding"/>
    <property type="evidence" value="ECO:0007669"/>
    <property type="project" value="InterPro"/>
</dbReference>
<dbReference type="OrthoDB" id="8677206at2"/>
<dbReference type="EMBL" id="FOAW01000005">
    <property type="protein sequence ID" value="SEL03813.1"/>
    <property type="molecule type" value="Genomic_DNA"/>
</dbReference>
<keyword evidence="1" id="KW-0143">Chaperone</keyword>
<gene>
    <name evidence="2" type="ORF">SAMN05444583_105185</name>
</gene>
<proteinExistence type="predicted"/>
<keyword evidence="3" id="KW-1185">Reference proteome</keyword>
<evidence type="ECO:0000256" key="1">
    <source>
        <dbReference type="ARBA" id="ARBA00023186"/>
    </source>
</evidence>
<evidence type="ECO:0000313" key="2">
    <source>
        <dbReference type="EMBL" id="SEL03813.1"/>
    </source>
</evidence>
<protein>
    <submittedName>
        <fullName evidence="2">Urease accessory protein</fullName>
    </submittedName>
</protein>
<accession>A0A1H7LXW8</accession>
<dbReference type="InterPro" id="IPR002669">
    <property type="entry name" value="UreD"/>
</dbReference>
<dbReference type="AlphaFoldDB" id="A0A1H7LXW8"/>